<name>A0A381Q115_9ZZZZ</name>
<evidence type="ECO:0000259" key="13">
    <source>
        <dbReference type="Pfam" id="PF00156"/>
    </source>
</evidence>
<feature type="non-terminal residue" evidence="14">
    <location>
        <position position="1"/>
    </location>
</feature>
<evidence type="ECO:0000256" key="9">
    <source>
        <dbReference type="ARBA" id="ARBA00022723"/>
    </source>
</evidence>
<feature type="domain" description="Phosphoribosyltransferase" evidence="13">
    <location>
        <begin position="15"/>
        <end position="160"/>
    </location>
</feature>
<reference evidence="14" key="1">
    <citation type="submission" date="2018-05" db="EMBL/GenBank/DDBJ databases">
        <authorList>
            <person name="Lanie J.A."/>
            <person name="Ng W.-L."/>
            <person name="Kazmierczak K.M."/>
            <person name="Andrzejewski T.M."/>
            <person name="Davidsen T.M."/>
            <person name="Wayne K.J."/>
            <person name="Tettelin H."/>
            <person name="Glass J.I."/>
            <person name="Rusch D."/>
            <person name="Podicherti R."/>
            <person name="Tsui H.-C.T."/>
            <person name="Winkler M.E."/>
        </authorList>
    </citation>
    <scope>NUCLEOTIDE SEQUENCE</scope>
</reference>
<dbReference type="GO" id="GO:0000287">
    <property type="term" value="F:magnesium ion binding"/>
    <property type="evidence" value="ECO:0007669"/>
    <property type="project" value="TreeGrafter"/>
</dbReference>
<evidence type="ECO:0000256" key="11">
    <source>
        <dbReference type="ARBA" id="ARBA00022741"/>
    </source>
</evidence>
<dbReference type="EC" id="2.4.2.8" evidence="5"/>
<accession>A0A381Q115</accession>
<dbReference type="GO" id="GO:0046100">
    <property type="term" value="P:hypoxanthine metabolic process"/>
    <property type="evidence" value="ECO:0007669"/>
    <property type="project" value="TreeGrafter"/>
</dbReference>
<dbReference type="GO" id="GO:0000166">
    <property type="term" value="F:nucleotide binding"/>
    <property type="evidence" value="ECO:0007669"/>
    <property type="project" value="UniProtKB-KW"/>
</dbReference>
<gene>
    <name evidence="14" type="ORF">METZ01_LOCUS24843</name>
</gene>
<dbReference type="Gene3D" id="3.40.50.2020">
    <property type="match status" value="1"/>
</dbReference>
<comment type="similarity">
    <text evidence="4">Belongs to the purine/pyrimidine phosphoribosyltransferase family.</text>
</comment>
<keyword evidence="10" id="KW-0660">Purine salvage</keyword>
<dbReference type="EMBL" id="UINC01001139">
    <property type="protein sequence ID" value="SUZ71989.1"/>
    <property type="molecule type" value="Genomic_DNA"/>
</dbReference>
<evidence type="ECO:0000256" key="5">
    <source>
        <dbReference type="ARBA" id="ARBA00011895"/>
    </source>
</evidence>
<dbReference type="GO" id="GO:0006166">
    <property type="term" value="P:purine ribonucleoside salvage"/>
    <property type="evidence" value="ECO:0007669"/>
    <property type="project" value="UniProtKB-KW"/>
</dbReference>
<dbReference type="SUPFAM" id="SSF53271">
    <property type="entry name" value="PRTase-like"/>
    <property type="match status" value="1"/>
</dbReference>
<evidence type="ECO:0000256" key="3">
    <source>
        <dbReference type="ARBA" id="ARBA00004669"/>
    </source>
</evidence>
<dbReference type="GO" id="GO:0004422">
    <property type="term" value="F:hypoxanthine phosphoribosyltransferase activity"/>
    <property type="evidence" value="ECO:0007669"/>
    <property type="project" value="InterPro"/>
</dbReference>
<dbReference type="GO" id="GO:0005829">
    <property type="term" value="C:cytosol"/>
    <property type="evidence" value="ECO:0007669"/>
    <property type="project" value="TreeGrafter"/>
</dbReference>
<dbReference type="InterPro" id="IPR005904">
    <property type="entry name" value="Hxn_phspho_trans"/>
</dbReference>
<keyword evidence="12" id="KW-0460">Magnesium</keyword>
<evidence type="ECO:0000256" key="4">
    <source>
        <dbReference type="ARBA" id="ARBA00008391"/>
    </source>
</evidence>
<keyword evidence="7" id="KW-0328">Glycosyltransferase</keyword>
<evidence type="ECO:0000256" key="12">
    <source>
        <dbReference type="ARBA" id="ARBA00022842"/>
    </source>
</evidence>
<comment type="subcellular location">
    <subcellularLocation>
        <location evidence="2">Cytoplasm</location>
    </subcellularLocation>
</comment>
<dbReference type="InterPro" id="IPR050408">
    <property type="entry name" value="HGPRT"/>
</dbReference>
<dbReference type="InterPro" id="IPR000836">
    <property type="entry name" value="PRTase_dom"/>
</dbReference>
<dbReference type="PANTHER" id="PTHR43340:SF1">
    <property type="entry name" value="HYPOXANTHINE PHOSPHORIBOSYLTRANSFERASE"/>
    <property type="match status" value="1"/>
</dbReference>
<organism evidence="14">
    <name type="scientific">marine metagenome</name>
    <dbReference type="NCBI Taxonomy" id="408172"/>
    <lineage>
        <taxon>unclassified sequences</taxon>
        <taxon>metagenomes</taxon>
        <taxon>ecological metagenomes</taxon>
    </lineage>
</organism>
<dbReference type="NCBIfam" id="TIGR01203">
    <property type="entry name" value="HGPRTase"/>
    <property type="match status" value="1"/>
</dbReference>
<evidence type="ECO:0000256" key="1">
    <source>
        <dbReference type="ARBA" id="ARBA00001946"/>
    </source>
</evidence>
<keyword evidence="8" id="KW-0808">Transferase</keyword>
<dbReference type="GO" id="GO:0032264">
    <property type="term" value="P:IMP salvage"/>
    <property type="evidence" value="ECO:0007669"/>
    <property type="project" value="TreeGrafter"/>
</dbReference>
<dbReference type="FunFam" id="3.40.50.2020:FF:000006">
    <property type="entry name" value="Hypoxanthine phosphoribosyltransferase"/>
    <property type="match status" value="1"/>
</dbReference>
<comment type="cofactor">
    <cofactor evidence="1">
        <name>Mg(2+)</name>
        <dbReference type="ChEBI" id="CHEBI:18420"/>
    </cofactor>
</comment>
<keyword evidence="11" id="KW-0547">Nucleotide-binding</keyword>
<dbReference type="Pfam" id="PF00156">
    <property type="entry name" value="Pribosyltran"/>
    <property type="match status" value="1"/>
</dbReference>
<protein>
    <recommendedName>
        <fullName evidence="5">hypoxanthine phosphoribosyltransferase</fullName>
        <ecNumber evidence="5">2.4.2.8</ecNumber>
    </recommendedName>
</protein>
<sequence length="179" mass="20122">VKVDNEKLIELISEKQIKNKVEEIAASISKIYDGEAPILIGILNGSFIFCADLVRALDIDCEIDFIKVTSYKGTQSKGTVRLRKDISAVITDRHVIIVEDIIDSGLTIKFIRDRMHEAGPKSVAIVTLLLKPDIAKLDFDIDWVGFEIPPEFVVGYGLDYDQKLRNLRGVYRLEGIESE</sequence>
<dbReference type="PANTHER" id="PTHR43340">
    <property type="entry name" value="HYPOXANTHINE-GUANINE PHOSPHORIBOSYLTRANSFERASE"/>
    <property type="match status" value="1"/>
</dbReference>
<dbReference type="GO" id="GO:0006178">
    <property type="term" value="P:guanine salvage"/>
    <property type="evidence" value="ECO:0007669"/>
    <property type="project" value="TreeGrafter"/>
</dbReference>
<evidence type="ECO:0000313" key="14">
    <source>
        <dbReference type="EMBL" id="SUZ71989.1"/>
    </source>
</evidence>
<dbReference type="InterPro" id="IPR029057">
    <property type="entry name" value="PRTase-like"/>
</dbReference>
<evidence type="ECO:0000256" key="6">
    <source>
        <dbReference type="ARBA" id="ARBA00022490"/>
    </source>
</evidence>
<keyword evidence="9" id="KW-0479">Metal-binding</keyword>
<dbReference type="AlphaFoldDB" id="A0A381Q115"/>
<keyword evidence="6" id="KW-0963">Cytoplasm</keyword>
<evidence type="ECO:0000256" key="10">
    <source>
        <dbReference type="ARBA" id="ARBA00022726"/>
    </source>
</evidence>
<evidence type="ECO:0000256" key="8">
    <source>
        <dbReference type="ARBA" id="ARBA00022679"/>
    </source>
</evidence>
<proteinExistence type="inferred from homology"/>
<evidence type="ECO:0000256" key="2">
    <source>
        <dbReference type="ARBA" id="ARBA00004496"/>
    </source>
</evidence>
<dbReference type="GO" id="GO:0032263">
    <property type="term" value="P:GMP salvage"/>
    <property type="evidence" value="ECO:0007669"/>
    <property type="project" value="TreeGrafter"/>
</dbReference>
<dbReference type="CDD" id="cd06223">
    <property type="entry name" value="PRTases_typeI"/>
    <property type="match status" value="1"/>
</dbReference>
<comment type="pathway">
    <text evidence="3">Purine metabolism; IMP biosynthesis via salvage pathway; IMP from hypoxanthine: step 1/1.</text>
</comment>
<evidence type="ECO:0000256" key="7">
    <source>
        <dbReference type="ARBA" id="ARBA00022676"/>
    </source>
</evidence>